<evidence type="ECO:0000313" key="2">
    <source>
        <dbReference type="EMBL" id="KAA6359161.1"/>
    </source>
</evidence>
<gene>
    <name evidence="2" type="ORF">EZS28_045312</name>
</gene>
<evidence type="ECO:0000256" key="1">
    <source>
        <dbReference type="SAM" id="MobiDB-lite"/>
    </source>
</evidence>
<evidence type="ECO:0000313" key="3">
    <source>
        <dbReference type="Proteomes" id="UP000324800"/>
    </source>
</evidence>
<dbReference type="Proteomes" id="UP000324800">
    <property type="component" value="Unassembled WGS sequence"/>
</dbReference>
<protein>
    <submittedName>
        <fullName evidence="2">Uncharacterized protein</fullName>
    </submittedName>
</protein>
<dbReference type="AlphaFoldDB" id="A0A5J4TP33"/>
<reference evidence="2 3" key="1">
    <citation type="submission" date="2019-03" db="EMBL/GenBank/DDBJ databases">
        <title>Single cell metagenomics reveals metabolic interactions within the superorganism composed of flagellate Streblomastix strix and complex community of Bacteroidetes bacteria on its surface.</title>
        <authorList>
            <person name="Treitli S.C."/>
            <person name="Kolisko M."/>
            <person name="Husnik F."/>
            <person name="Keeling P."/>
            <person name="Hampl V."/>
        </authorList>
    </citation>
    <scope>NUCLEOTIDE SEQUENCE [LARGE SCALE GENOMIC DNA]</scope>
    <source>
        <strain evidence="2">ST1C</strain>
    </source>
</reference>
<comment type="caution">
    <text evidence="2">The sequence shown here is derived from an EMBL/GenBank/DDBJ whole genome shotgun (WGS) entry which is preliminary data.</text>
</comment>
<dbReference type="EMBL" id="SNRW01028823">
    <property type="protein sequence ID" value="KAA6359161.1"/>
    <property type="molecule type" value="Genomic_DNA"/>
</dbReference>
<sequence>MNPILGRPSGQSGSKSRELSKLEQRYMRKDS</sequence>
<feature type="compositionally biased region" description="Basic and acidic residues" evidence="1">
    <location>
        <begin position="15"/>
        <end position="31"/>
    </location>
</feature>
<name>A0A5J4TP33_9EUKA</name>
<organism evidence="2 3">
    <name type="scientific">Streblomastix strix</name>
    <dbReference type="NCBI Taxonomy" id="222440"/>
    <lineage>
        <taxon>Eukaryota</taxon>
        <taxon>Metamonada</taxon>
        <taxon>Preaxostyla</taxon>
        <taxon>Oxymonadida</taxon>
        <taxon>Streblomastigidae</taxon>
        <taxon>Streblomastix</taxon>
    </lineage>
</organism>
<accession>A0A5J4TP33</accession>
<proteinExistence type="predicted"/>
<feature type="region of interest" description="Disordered" evidence="1">
    <location>
        <begin position="1"/>
        <end position="31"/>
    </location>
</feature>
<feature type="non-terminal residue" evidence="2">
    <location>
        <position position="31"/>
    </location>
</feature>